<evidence type="ECO:0000256" key="10">
    <source>
        <dbReference type="ARBA" id="ARBA00023329"/>
    </source>
</evidence>
<sequence length="298" mass="32313">MAEPDLLFAVRNHFFLGAYQAAIAEAADLEGLSETEKVERDCYVYRSYIELGSYELVINEVSGHSAQALQAVKILAQYMANKTPKEEILATLASWVVDPACAGNATTLTVAGLIYTSEENFVEALKACHTGLSLEMMAVSVQCYLKIDRVDQAEKQLKAMSALDDDATLTQLATAWVDLFLGGAKASEAAVIYQELGERHNWTVPLYNGAAACAMQLGNWEEAEQYLQANCLPTDAYEKDAKNADTLANLVVVGLHLGKNTSRFSNQLKTVAPTHVAVKRLDGAYEAFDRAAAGFVAA</sequence>
<dbReference type="GO" id="GO:0030126">
    <property type="term" value="C:COPI vesicle coat"/>
    <property type="evidence" value="ECO:0007669"/>
    <property type="project" value="TreeGrafter"/>
</dbReference>
<evidence type="ECO:0000313" key="14">
    <source>
        <dbReference type="Proteomes" id="UP001314263"/>
    </source>
</evidence>
<dbReference type="Proteomes" id="UP001314263">
    <property type="component" value="Unassembled WGS sequence"/>
</dbReference>
<evidence type="ECO:0000256" key="1">
    <source>
        <dbReference type="ARBA" id="ARBA00004255"/>
    </source>
</evidence>
<dbReference type="Gene3D" id="1.25.40.10">
    <property type="entry name" value="Tetratricopeptide repeat domain"/>
    <property type="match status" value="1"/>
</dbReference>
<dbReference type="FunFam" id="1.25.40.10:FF:000140">
    <property type="entry name" value="Coatomer subunit epsilon"/>
    <property type="match status" value="1"/>
</dbReference>
<keyword evidence="8 12" id="KW-0333">Golgi apparatus</keyword>
<evidence type="ECO:0000256" key="12">
    <source>
        <dbReference type="PIRNR" id="PIRNR016478"/>
    </source>
</evidence>
<dbReference type="InterPro" id="IPR006822">
    <property type="entry name" value="Coatomer_esu"/>
</dbReference>
<keyword evidence="9 12" id="KW-0472">Membrane</keyword>
<evidence type="ECO:0000256" key="9">
    <source>
        <dbReference type="ARBA" id="ARBA00023136"/>
    </source>
</evidence>
<keyword evidence="5 12" id="KW-0963">Cytoplasm</keyword>
<keyword evidence="14" id="KW-1185">Reference proteome</keyword>
<evidence type="ECO:0000256" key="4">
    <source>
        <dbReference type="ARBA" id="ARBA00022448"/>
    </source>
</evidence>
<reference evidence="13 14" key="1">
    <citation type="submission" date="2023-10" db="EMBL/GenBank/DDBJ databases">
        <authorList>
            <person name="Maclean D."/>
            <person name="Macfadyen A."/>
        </authorList>
    </citation>
    <scope>NUCLEOTIDE SEQUENCE [LARGE SCALE GENOMIC DNA]</scope>
</reference>
<keyword evidence="7 12" id="KW-0653">Protein transport</keyword>
<evidence type="ECO:0000256" key="2">
    <source>
        <dbReference type="ARBA" id="ARBA00004347"/>
    </source>
</evidence>
<comment type="similarity">
    <text evidence="3 12">Belongs to the COPE family.</text>
</comment>
<dbReference type="GO" id="GO:0006888">
    <property type="term" value="P:endoplasmic reticulum to Golgi vesicle-mediated transport"/>
    <property type="evidence" value="ECO:0007669"/>
    <property type="project" value="TreeGrafter"/>
</dbReference>
<accession>A0AAV1HTB7</accession>
<dbReference type="SUPFAM" id="SSF48452">
    <property type="entry name" value="TPR-like"/>
    <property type="match status" value="1"/>
</dbReference>
<dbReference type="Pfam" id="PF04733">
    <property type="entry name" value="Coatomer_E"/>
    <property type="match status" value="1"/>
</dbReference>
<dbReference type="GO" id="GO:0015031">
    <property type="term" value="P:protein transport"/>
    <property type="evidence" value="ECO:0007669"/>
    <property type="project" value="UniProtKB-UniRule"/>
</dbReference>
<protein>
    <recommendedName>
        <fullName evidence="12">Coatomer subunit epsilon</fullName>
    </recommendedName>
</protein>
<evidence type="ECO:0000256" key="11">
    <source>
        <dbReference type="ARBA" id="ARBA00025582"/>
    </source>
</evidence>
<evidence type="ECO:0000256" key="8">
    <source>
        <dbReference type="ARBA" id="ARBA00023034"/>
    </source>
</evidence>
<dbReference type="GO" id="GO:0006891">
    <property type="term" value="P:intra-Golgi vesicle-mediated transport"/>
    <property type="evidence" value="ECO:0007669"/>
    <property type="project" value="TreeGrafter"/>
</dbReference>
<evidence type="ECO:0000256" key="6">
    <source>
        <dbReference type="ARBA" id="ARBA00022892"/>
    </source>
</evidence>
<keyword evidence="4 12" id="KW-0813">Transport</keyword>
<evidence type="ECO:0000256" key="5">
    <source>
        <dbReference type="ARBA" id="ARBA00022490"/>
    </source>
</evidence>
<comment type="caution">
    <text evidence="13">The sequence shown here is derived from an EMBL/GenBank/DDBJ whole genome shotgun (WGS) entry which is preliminary data.</text>
</comment>
<dbReference type="PANTHER" id="PTHR10805:SF0">
    <property type="entry name" value="COATOMER SUBUNIT EPSILON"/>
    <property type="match status" value="1"/>
</dbReference>
<comment type="function">
    <text evidence="11 12">The coatomer is a cytosolic protein complex that binds to dilysine motifs and reversibly associates with Golgi non-clathrin-coated vesicles, which further mediate biosynthetic protein transport from the ER, via the Golgi up to the trans Golgi network. The coatomer complex is required for budding from Golgi membranes, and is essential for the retrograde Golgi-to-ER transport of dilysine-tagged proteins.</text>
</comment>
<dbReference type="AlphaFoldDB" id="A0AAV1HTB7"/>
<evidence type="ECO:0000256" key="3">
    <source>
        <dbReference type="ARBA" id="ARBA00008827"/>
    </source>
</evidence>
<organism evidence="13 14">
    <name type="scientific">Coccomyxa viridis</name>
    <dbReference type="NCBI Taxonomy" id="1274662"/>
    <lineage>
        <taxon>Eukaryota</taxon>
        <taxon>Viridiplantae</taxon>
        <taxon>Chlorophyta</taxon>
        <taxon>core chlorophytes</taxon>
        <taxon>Trebouxiophyceae</taxon>
        <taxon>Trebouxiophyceae incertae sedis</taxon>
        <taxon>Coccomyxaceae</taxon>
        <taxon>Coccomyxa</taxon>
    </lineage>
</organism>
<comment type="subcellular location">
    <subcellularLocation>
        <location evidence="2">Cytoplasmic vesicle</location>
        <location evidence="2">COPI-coated vesicle membrane</location>
        <topology evidence="2">Peripheral membrane protein</topology>
        <orientation evidence="2">Cytoplasmic side</orientation>
    </subcellularLocation>
    <subcellularLocation>
        <location evidence="1">Golgi apparatus membrane</location>
        <topology evidence="1">Peripheral membrane protein</topology>
        <orientation evidence="1">Cytoplasmic side</orientation>
    </subcellularLocation>
</comment>
<proteinExistence type="inferred from homology"/>
<evidence type="ECO:0000313" key="13">
    <source>
        <dbReference type="EMBL" id="CAK0744867.1"/>
    </source>
</evidence>
<keyword evidence="10 12" id="KW-0968">Cytoplasmic vesicle</keyword>
<evidence type="ECO:0000256" key="7">
    <source>
        <dbReference type="ARBA" id="ARBA00022927"/>
    </source>
</evidence>
<keyword evidence="6 12" id="KW-0931">ER-Golgi transport</keyword>
<dbReference type="EMBL" id="CAUYUE010000002">
    <property type="protein sequence ID" value="CAK0744867.1"/>
    <property type="molecule type" value="Genomic_DNA"/>
</dbReference>
<dbReference type="PANTHER" id="PTHR10805">
    <property type="entry name" value="COATOMER SUBUNIT EPSILON"/>
    <property type="match status" value="1"/>
</dbReference>
<dbReference type="PIRSF" id="PIRSF016478">
    <property type="entry name" value="Coatomer_esu"/>
    <property type="match status" value="1"/>
</dbReference>
<dbReference type="GO" id="GO:0005198">
    <property type="term" value="F:structural molecule activity"/>
    <property type="evidence" value="ECO:0007669"/>
    <property type="project" value="UniProtKB-UniRule"/>
</dbReference>
<name>A0AAV1HTB7_9CHLO</name>
<gene>
    <name evidence="13" type="ORF">CVIRNUC_001579</name>
</gene>
<dbReference type="GO" id="GO:0000139">
    <property type="term" value="C:Golgi membrane"/>
    <property type="evidence" value="ECO:0007669"/>
    <property type="project" value="UniProtKB-SubCell"/>
</dbReference>
<dbReference type="GO" id="GO:0006890">
    <property type="term" value="P:retrograde vesicle-mediated transport, Golgi to endoplasmic reticulum"/>
    <property type="evidence" value="ECO:0007669"/>
    <property type="project" value="UniProtKB-UniRule"/>
</dbReference>
<dbReference type="InterPro" id="IPR011990">
    <property type="entry name" value="TPR-like_helical_dom_sf"/>
</dbReference>